<keyword evidence="3" id="KW-0342">GTP-binding</keyword>
<dbReference type="SMART" id="SM00175">
    <property type="entry name" value="RAB"/>
    <property type="match status" value="1"/>
</dbReference>
<dbReference type="InterPro" id="IPR001806">
    <property type="entry name" value="Small_GTPase"/>
</dbReference>
<sequence>MSHYKYLFKILVLGDCGVGKSCLLMRFSDDRFTGKYLCTVGVDFKVRSVEVAGQVVKLQVWDTAGEERFKSLLPAYYRGAHGILLVYDTTSANTFRSIDGWLEEIHRRCPDRVNVLLVGNKCDDLEHRQVSLEQALHYADRRALGFCEVSAKSGANVNYAFAALAVDIFNRLVAFAPNRLSAGQYERDESEDRAKSQVTEKISLVGKGRLRSKNIEPCC</sequence>
<dbReference type="PROSITE" id="PS51419">
    <property type="entry name" value="RAB"/>
    <property type="match status" value="1"/>
</dbReference>
<dbReference type="Proteomes" id="UP000002282">
    <property type="component" value="Chromosome X"/>
</dbReference>
<gene>
    <name evidence="6" type="primary">Dyak\GE17848</name>
    <name evidence="6" type="synonym">dyak_GLEANR_19142</name>
    <name evidence="6" type="synonym">GE17848</name>
    <name evidence="6" type="ORF">Dyak_GE17848</name>
</gene>
<evidence type="ECO:0000256" key="4">
    <source>
        <dbReference type="ARBA" id="ARBA00023288"/>
    </source>
</evidence>
<keyword evidence="7" id="KW-1185">Reference proteome</keyword>
<dbReference type="HOGENOM" id="CLU_041217_10_1_1"/>
<evidence type="ECO:0000256" key="1">
    <source>
        <dbReference type="ARBA" id="ARBA00006270"/>
    </source>
</evidence>
<dbReference type="SMR" id="B4PXX7"/>
<dbReference type="InterPro" id="IPR005225">
    <property type="entry name" value="Small_GTP-bd"/>
</dbReference>
<dbReference type="Pfam" id="PF00071">
    <property type="entry name" value="Ras"/>
    <property type="match status" value="1"/>
</dbReference>
<dbReference type="eggNOG" id="KOG0084">
    <property type="taxonomic scope" value="Eukaryota"/>
</dbReference>
<dbReference type="NCBIfam" id="TIGR00231">
    <property type="entry name" value="small_GTP"/>
    <property type="match status" value="1"/>
</dbReference>
<dbReference type="PROSITE" id="PS51420">
    <property type="entry name" value="RHO"/>
    <property type="match status" value="1"/>
</dbReference>
<dbReference type="AlphaFoldDB" id="B4PXX7"/>
<evidence type="ECO:0000256" key="3">
    <source>
        <dbReference type="ARBA" id="ARBA00023134"/>
    </source>
</evidence>
<evidence type="ECO:0000313" key="6">
    <source>
        <dbReference type="EMBL" id="EDX02949.1"/>
    </source>
</evidence>
<dbReference type="PRINTS" id="PR00449">
    <property type="entry name" value="RASTRNSFRMNG"/>
</dbReference>
<keyword evidence="4" id="KW-0449">Lipoprotein</keyword>
<accession>B4PXX7</accession>
<dbReference type="InterPro" id="IPR027417">
    <property type="entry name" value="P-loop_NTPase"/>
</dbReference>
<dbReference type="SMART" id="SM00174">
    <property type="entry name" value="RHO"/>
    <property type="match status" value="1"/>
</dbReference>
<evidence type="ECO:0000256" key="2">
    <source>
        <dbReference type="ARBA" id="ARBA00022741"/>
    </source>
</evidence>
<organism evidence="6 7">
    <name type="scientific">Drosophila yakuba</name>
    <name type="common">Fruit fly</name>
    <dbReference type="NCBI Taxonomy" id="7245"/>
    <lineage>
        <taxon>Eukaryota</taxon>
        <taxon>Metazoa</taxon>
        <taxon>Ecdysozoa</taxon>
        <taxon>Arthropoda</taxon>
        <taxon>Hexapoda</taxon>
        <taxon>Insecta</taxon>
        <taxon>Pterygota</taxon>
        <taxon>Neoptera</taxon>
        <taxon>Endopterygota</taxon>
        <taxon>Diptera</taxon>
        <taxon>Brachycera</taxon>
        <taxon>Muscomorpha</taxon>
        <taxon>Ephydroidea</taxon>
        <taxon>Drosophilidae</taxon>
        <taxon>Drosophila</taxon>
        <taxon>Sophophora</taxon>
    </lineage>
</organism>
<dbReference type="OrthoDB" id="7838018at2759"/>
<dbReference type="OMA" id="LDCAHES"/>
<dbReference type="GO" id="GO:0005525">
    <property type="term" value="F:GTP binding"/>
    <property type="evidence" value="ECO:0007669"/>
    <property type="project" value="UniProtKB-KW"/>
</dbReference>
<dbReference type="GO" id="GO:0003924">
    <property type="term" value="F:GTPase activity"/>
    <property type="evidence" value="ECO:0007669"/>
    <property type="project" value="InterPro"/>
</dbReference>
<dbReference type="CDD" id="cd00154">
    <property type="entry name" value="Rab"/>
    <property type="match status" value="1"/>
</dbReference>
<comment type="similarity">
    <text evidence="1">Belongs to the small GTPase superfamily. Rab family.</text>
</comment>
<protein>
    <submittedName>
        <fullName evidence="6">Uncharacterized protein</fullName>
    </submittedName>
</protein>
<dbReference type="InterPro" id="IPR050305">
    <property type="entry name" value="Small_GTPase_Rab"/>
</dbReference>
<reference evidence="6 7" key="1">
    <citation type="journal article" date="2007" name="Nature">
        <title>Evolution of genes and genomes on the Drosophila phylogeny.</title>
        <authorList>
            <consortium name="Drosophila 12 Genomes Consortium"/>
            <person name="Clark A.G."/>
            <person name="Eisen M.B."/>
            <person name="Smith D.R."/>
            <person name="Bergman C.M."/>
            <person name="Oliver B."/>
            <person name="Markow T.A."/>
            <person name="Kaufman T.C."/>
            <person name="Kellis M."/>
            <person name="Gelbart W."/>
            <person name="Iyer V.N."/>
            <person name="Pollard D.A."/>
            <person name="Sackton T.B."/>
            <person name="Larracuente A.M."/>
            <person name="Singh N.D."/>
            <person name="Abad J.P."/>
            <person name="Abt D.N."/>
            <person name="Adryan B."/>
            <person name="Aguade M."/>
            <person name="Akashi H."/>
            <person name="Anderson W.W."/>
            <person name="Aquadro C.F."/>
            <person name="Ardell D.H."/>
            <person name="Arguello R."/>
            <person name="Artieri C.G."/>
            <person name="Barbash D.A."/>
            <person name="Barker D."/>
            <person name="Barsanti P."/>
            <person name="Batterham P."/>
            <person name="Batzoglou S."/>
            <person name="Begun D."/>
            <person name="Bhutkar A."/>
            <person name="Blanco E."/>
            <person name="Bosak S.A."/>
            <person name="Bradley R.K."/>
            <person name="Brand A.D."/>
            <person name="Brent M.R."/>
            <person name="Brooks A.N."/>
            <person name="Brown R.H."/>
            <person name="Butlin R.K."/>
            <person name="Caggese C."/>
            <person name="Calvi B.R."/>
            <person name="Bernardo de Carvalho A."/>
            <person name="Caspi A."/>
            <person name="Castrezana S."/>
            <person name="Celniker S.E."/>
            <person name="Chang J.L."/>
            <person name="Chapple C."/>
            <person name="Chatterji S."/>
            <person name="Chinwalla A."/>
            <person name="Civetta A."/>
            <person name="Clifton S.W."/>
            <person name="Comeron J.M."/>
            <person name="Costello J.C."/>
            <person name="Coyne J.A."/>
            <person name="Daub J."/>
            <person name="David R.G."/>
            <person name="Delcher A.L."/>
            <person name="Delehaunty K."/>
            <person name="Do C.B."/>
            <person name="Ebling H."/>
            <person name="Edwards K."/>
            <person name="Eickbush T."/>
            <person name="Evans J.D."/>
            <person name="Filipski A."/>
            <person name="Findeiss S."/>
            <person name="Freyhult E."/>
            <person name="Fulton L."/>
            <person name="Fulton R."/>
            <person name="Garcia A.C."/>
            <person name="Gardiner A."/>
            <person name="Garfield D.A."/>
            <person name="Garvin B.E."/>
            <person name="Gibson G."/>
            <person name="Gilbert D."/>
            <person name="Gnerre S."/>
            <person name="Godfrey J."/>
            <person name="Good R."/>
            <person name="Gotea V."/>
            <person name="Gravely B."/>
            <person name="Greenberg A.J."/>
            <person name="Griffiths-Jones S."/>
            <person name="Gross S."/>
            <person name="Guigo R."/>
            <person name="Gustafson E.A."/>
            <person name="Haerty W."/>
            <person name="Hahn M.W."/>
            <person name="Halligan D.L."/>
            <person name="Halpern A.L."/>
            <person name="Halter G.M."/>
            <person name="Han M.V."/>
            <person name="Heger A."/>
            <person name="Hillier L."/>
            <person name="Hinrichs A.S."/>
            <person name="Holmes I."/>
            <person name="Hoskins R.A."/>
            <person name="Hubisz M.J."/>
            <person name="Hultmark D."/>
            <person name="Huntley M.A."/>
            <person name="Jaffe D.B."/>
            <person name="Jagadeeshan S."/>
            <person name="Jeck W.R."/>
            <person name="Johnson J."/>
            <person name="Jones C.D."/>
            <person name="Jordan W.C."/>
            <person name="Karpen G.H."/>
            <person name="Kataoka E."/>
            <person name="Keightley P.D."/>
            <person name="Kheradpour P."/>
            <person name="Kirkness E.F."/>
            <person name="Koerich L.B."/>
            <person name="Kristiansen K."/>
            <person name="Kudrna D."/>
            <person name="Kulathinal R.J."/>
            <person name="Kumar S."/>
            <person name="Kwok R."/>
            <person name="Lander E."/>
            <person name="Langley C.H."/>
            <person name="Lapoint R."/>
            <person name="Lazzaro B.P."/>
            <person name="Lee S.J."/>
            <person name="Levesque L."/>
            <person name="Li R."/>
            <person name="Lin C.F."/>
            <person name="Lin M.F."/>
            <person name="Lindblad-Toh K."/>
            <person name="Llopart A."/>
            <person name="Long M."/>
            <person name="Low L."/>
            <person name="Lozovsky E."/>
            <person name="Lu J."/>
            <person name="Luo M."/>
            <person name="Machado C.A."/>
            <person name="Makalowski W."/>
            <person name="Marzo M."/>
            <person name="Matsuda M."/>
            <person name="Matzkin L."/>
            <person name="McAllister B."/>
            <person name="McBride C.S."/>
            <person name="McKernan B."/>
            <person name="McKernan K."/>
            <person name="Mendez-Lago M."/>
            <person name="Minx P."/>
            <person name="Mollenhauer M.U."/>
            <person name="Montooth K."/>
            <person name="Mount S.M."/>
            <person name="Mu X."/>
            <person name="Myers E."/>
            <person name="Negre B."/>
            <person name="Newfeld S."/>
            <person name="Nielsen R."/>
            <person name="Noor M.A."/>
            <person name="O'Grady P."/>
            <person name="Pachter L."/>
            <person name="Papaceit M."/>
            <person name="Parisi M.J."/>
            <person name="Parisi M."/>
            <person name="Parts L."/>
            <person name="Pedersen J.S."/>
            <person name="Pesole G."/>
            <person name="Phillippy A.M."/>
            <person name="Ponting C.P."/>
            <person name="Pop M."/>
            <person name="Porcelli D."/>
            <person name="Powell J.R."/>
            <person name="Prohaska S."/>
            <person name="Pruitt K."/>
            <person name="Puig M."/>
            <person name="Quesneville H."/>
            <person name="Ram K.R."/>
            <person name="Rand D."/>
            <person name="Rasmussen M.D."/>
            <person name="Reed L.K."/>
            <person name="Reenan R."/>
            <person name="Reily A."/>
            <person name="Remington K.A."/>
            <person name="Rieger T.T."/>
            <person name="Ritchie M.G."/>
            <person name="Robin C."/>
            <person name="Rogers Y.H."/>
            <person name="Rohde C."/>
            <person name="Rozas J."/>
            <person name="Rubenfield M.J."/>
            <person name="Ruiz A."/>
            <person name="Russo S."/>
            <person name="Salzberg S.L."/>
            <person name="Sanchez-Gracia A."/>
            <person name="Saranga D.J."/>
            <person name="Sato H."/>
            <person name="Schaeffer S.W."/>
            <person name="Schatz M.C."/>
            <person name="Schlenke T."/>
            <person name="Schwartz R."/>
            <person name="Segarra C."/>
            <person name="Singh R.S."/>
            <person name="Sirot L."/>
            <person name="Sirota M."/>
            <person name="Sisneros N.B."/>
            <person name="Smith C.D."/>
            <person name="Smith T.F."/>
            <person name="Spieth J."/>
            <person name="Stage D.E."/>
            <person name="Stark A."/>
            <person name="Stephan W."/>
            <person name="Strausberg R.L."/>
            <person name="Strempel S."/>
            <person name="Sturgill D."/>
            <person name="Sutton G."/>
            <person name="Sutton G.G."/>
            <person name="Tao W."/>
            <person name="Teichmann S."/>
            <person name="Tobari Y.N."/>
            <person name="Tomimura Y."/>
            <person name="Tsolas J.M."/>
            <person name="Valente V.L."/>
            <person name="Venter E."/>
            <person name="Venter J.C."/>
            <person name="Vicario S."/>
            <person name="Vieira F.G."/>
            <person name="Vilella A.J."/>
            <person name="Villasante A."/>
            <person name="Walenz B."/>
            <person name="Wang J."/>
            <person name="Wasserman M."/>
            <person name="Watts T."/>
            <person name="Wilson D."/>
            <person name="Wilson R.K."/>
            <person name="Wing R.A."/>
            <person name="Wolfner M.F."/>
            <person name="Wong A."/>
            <person name="Wong G.K."/>
            <person name="Wu C.I."/>
            <person name="Wu G."/>
            <person name="Yamamoto D."/>
            <person name="Yang H.P."/>
            <person name="Yang S.P."/>
            <person name="Yorke J.A."/>
            <person name="Yoshida K."/>
            <person name="Zdobnov E."/>
            <person name="Zhang P."/>
            <person name="Zhang Y."/>
            <person name="Zimin A.V."/>
            <person name="Baldwin J."/>
            <person name="Abdouelleil A."/>
            <person name="Abdulkadir J."/>
            <person name="Abebe A."/>
            <person name="Abera B."/>
            <person name="Abreu J."/>
            <person name="Acer S.C."/>
            <person name="Aftuck L."/>
            <person name="Alexander A."/>
            <person name="An P."/>
            <person name="Anderson E."/>
            <person name="Anderson S."/>
            <person name="Arachi H."/>
            <person name="Azer M."/>
            <person name="Bachantsang P."/>
            <person name="Barry A."/>
            <person name="Bayul T."/>
            <person name="Berlin A."/>
            <person name="Bessette D."/>
            <person name="Bloom T."/>
            <person name="Blye J."/>
            <person name="Boguslavskiy L."/>
            <person name="Bonnet C."/>
            <person name="Boukhgalter B."/>
            <person name="Bourzgui I."/>
            <person name="Brown A."/>
            <person name="Cahill P."/>
            <person name="Channer S."/>
            <person name="Cheshatsang Y."/>
            <person name="Chuda L."/>
            <person name="Citroen M."/>
            <person name="Collymore A."/>
            <person name="Cooke P."/>
            <person name="Costello M."/>
            <person name="D'Aco K."/>
            <person name="Daza R."/>
            <person name="De Haan G."/>
            <person name="DeGray S."/>
            <person name="DeMaso C."/>
            <person name="Dhargay N."/>
            <person name="Dooley K."/>
            <person name="Dooley E."/>
            <person name="Doricent M."/>
            <person name="Dorje P."/>
            <person name="Dorjee K."/>
            <person name="Dupes A."/>
            <person name="Elong R."/>
            <person name="Falk J."/>
            <person name="Farina A."/>
            <person name="Faro S."/>
            <person name="Ferguson D."/>
            <person name="Fisher S."/>
            <person name="Foley C.D."/>
            <person name="Franke A."/>
            <person name="Friedrich D."/>
            <person name="Gadbois L."/>
            <person name="Gearin G."/>
            <person name="Gearin C.R."/>
            <person name="Giannoukos G."/>
            <person name="Goode T."/>
            <person name="Graham J."/>
            <person name="Grandbois E."/>
            <person name="Grewal S."/>
            <person name="Gyaltsen K."/>
            <person name="Hafez N."/>
            <person name="Hagos B."/>
            <person name="Hall J."/>
            <person name="Henson C."/>
            <person name="Hollinger A."/>
            <person name="Honan T."/>
            <person name="Huard M.D."/>
            <person name="Hughes L."/>
            <person name="Hurhula B."/>
            <person name="Husby M.E."/>
            <person name="Kamat A."/>
            <person name="Kanga B."/>
            <person name="Kashin S."/>
            <person name="Khazanovich D."/>
            <person name="Kisner P."/>
            <person name="Lance K."/>
            <person name="Lara M."/>
            <person name="Lee W."/>
            <person name="Lennon N."/>
            <person name="Letendre F."/>
            <person name="LeVine R."/>
            <person name="Lipovsky A."/>
            <person name="Liu X."/>
            <person name="Liu J."/>
            <person name="Liu S."/>
            <person name="Lokyitsang T."/>
            <person name="Lokyitsang Y."/>
            <person name="Lubonja R."/>
            <person name="Lui A."/>
            <person name="MacDonald P."/>
            <person name="Magnisalis V."/>
            <person name="Maru K."/>
            <person name="Matthews C."/>
            <person name="McCusker W."/>
            <person name="McDonough S."/>
            <person name="Mehta T."/>
            <person name="Meldrim J."/>
            <person name="Meneus L."/>
            <person name="Mihai O."/>
            <person name="Mihalev A."/>
            <person name="Mihova T."/>
            <person name="Mittelman R."/>
            <person name="Mlenga V."/>
            <person name="Montmayeur A."/>
            <person name="Mulrain L."/>
            <person name="Navidi A."/>
            <person name="Naylor J."/>
            <person name="Negash T."/>
            <person name="Nguyen T."/>
            <person name="Nguyen N."/>
            <person name="Nicol R."/>
            <person name="Norbu C."/>
            <person name="Norbu N."/>
            <person name="Novod N."/>
            <person name="O'Neill B."/>
            <person name="Osman S."/>
            <person name="Markiewicz E."/>
            <person name="Oyono O.L."/>
            <person name="Patti C."/>
            <person name="Phunkhang P."/>
            <person name="Pierre F."/>
            <person name="Priest M."/>
            <person name="Raghuraman S."/>
            <person name="Rege F."/>
            <person name="Reyes R."/>
            <person name="Rise C."/>
            <person name="Rogov P."/>
            <person name="Ross K."/>
            <person name="Ryan E."/>
            <person name="Settipalli S."/>
            <person name="Shea T."/>
            <person name="Sherpa N."/>
            <person name="Shi L."/>
            <person name="Shih D."/>
            <person name="Sparrow T."/>
            <person name="Spaulding J."/>
            <person name="Stalker J."/>
            <person name="Stange-Thomann N."/>
            <person name="Stavropoulos S."/>
            <person name="Stone C."/>
            <person name="Strader C."/>
            <person name="Tesfaye S."/>
            <person name="Thomson T."/>
            <person name="Thoulutsang Y."/>
            <person name="Thoulutsang D."/>
            <person name="Topham K."/>
            <person name="Topping I."/>
            <person name="Tsamla T."/>
            <person name="Vassiliev H."/>
            <person name="Vo A."/>
            <person name="Wangchuk T."/>
            <person name="Wangdi T."/>
            <person name="Weiand M."/>
            <person name="Wilkinson J."/>
            <person name="Wilson A."/>
            <person name="Yadav S."/>
            <person name="Young G."/>
            <person name="Yu Q."/>
            <person name="Zembek L."/>
            <person name="Zhong D."/>
            <person name="Zimmer A."/>
            <person name="Zwirko Z."/>
            <person name="Jaffe D.B."/>
            <person name="Alvarez P."/>
            <person name="Brockman W."/>
            <person name="Butler J."/>
            <person name="Chin C."/>
            <person name="Gnerre S."/>
            <person name="Grabherr M."/>
            <person name="Kleber M."/>
            <person name="Mauceli E."/>
            <person name="MacCallum I."/>
        </authorList>
    </citation>
    <scope>NUCLEOTIDE SEQUENCE [LARGE SCALE GENOMIC DNA]</scope>
    <source>
        <strain evidence="7">Tai18E2 / Tucson 14021-0261.01</strain>
    </source>
</reference>
<dbReference type="KEGG" id="dya:Dyak_GE17848"/>
<name>B4PXX7_DROYA</name>
<dbReference type="SMART" id="SM00173">
    <property type="entry name" value="RAS"/>
    <property type="match status" value="1"/>
</dbReference>
<reference evidence="6 7" key="2">
    <citation type="journal article" date="2007" name="PLoS Biol.">
        <title>Principles of genome evolution in the Drosophila melanogaster species group.</title>
        <authorList>
            <person name="Ranz J.M."/>
            <person name="Maurin D."/>
            <person name="Chan Y.S."/>
            <person name="von Grotthuss M."/>
            <person name="Hillier L.W."/>
            <person name="Roote J."/>
            <person name="Ashburner M."/>
            <person name="Bergman C.M."/>
        </authorList>
    </citation>
    <scope>NUCLEOTIDE SEQUENCE [LARGE SCALE GENOMIC DNA]</scope>
    <source>
        <strain evidence="7">Tai18E2 / Tucson 14021-0261.01</strain>
    </source>
</reference>
<evidence type="ECO:0000313" key="7">
    <source>
        <dbReference type="Proteomes" id="UP000002282"/>
    </source>
</evidence>
<dbReference type="EMBL" id="CM000162">
    <property type="protein sequence ID" value="EDX02949.1"/>
    <property type="molecule type" value="Genomic_DNA"/>
</dbReference>
<dbReference type="PROSITE" id="PS51421">
    <property type="entry name" value="RAS"/>
    <property type="match status" value="1"/>
</dbReference>
<dbReference type="PANTHER" id="PTHR47980">
    <property type="entry name" value="LD44762P"/>
    <property type="match status" value="1"/>
</dbReference>
<keyword evidence="2" id="KW-0547">Nucleotide-binding</keyword>
<dbReference type="Gene3D" id="3.40.50.300">
    <property type="entry name" value="P-loop containing nucleotide triphosphate hydrolases"/>
    <property type="match status" value="1"/>
</dbReference>
<dbReference type="SUPFAM" id="SSF52540">
    <property type="entry name" value="P-loop containing nucleoside triphosphate hydrolases"/>
    <property type="match status" value="1"/>
</dbReference>
<dbReference type="PhylomeDB" id="B4PXX7"/>
<dbReference type="SMART" id="SM00176">
    <property type="entry name" value="RAN"/>
    <property type="match status" value="1"/>
</dbReference>
<proteinExistence type="inferred from homology"/>
<dbReference type="FunFam" id="3.40.50.300:FF:001808">
    <property type="entry name" value="Rab GTPase"/>
    <property type="match status" value="1"/>
</dbReference>
<evidence type="ECO:0000256" key="5">
    <source>
        <dbReference type="ARBA" id="ARBA00023289"/>
    </source>
</evidence>
<keyword evidence="5" id="KW-0636">Prenylation</keyword>